<evidence type="ECO:0000313" key="2">
    <source>
        <dbReference type="Proteomes" id="UP000034228"/>
    </source>
</evidence>
<name>A0A0M2V1L8_9GAMM</name>
<dbReference type="Proteomes" id="UP000034228">
    <property type="component" value="Unassembled WGS sequence"/>
</dbReference>
<reference evidence="1 2" key="1">
    <citation type="submission" date="2015-03" db="EMBL/GenBank/DDBJ databases">
        <title>Draft genome sequences of two protease-producing strains of Arsukibacterium isolated from two cold and alkaline environments.</title>
        <authorList>
            <person name="Lylloff J.E."/>
            <person name="Skov L.B."/>
            <person name="Jepsen M."/>
            <person name="Hallin P.F."/>
            <person name="Sorensen S.J."/>
            <person name="Stougaard P."/>
            <person name="Glaring M.A."/>
        </authorList>
    </citation>
    <scope>NUCLEOTIDE SEQUENCE [LARGE SCALE GENOMIC DNA]</scope>
    <source>
        <strain evidence="1 2">GCM72</strain>
    </source>
</reference>
<sequence length="279" mass="32096">MAILFVALITTGLLCQAEPVRYPAVANQQAPRSVYPLALLEQALAYSGKGYQLQSSAEPMSKSRAMVFLRERQEIDVLWTMTSVERELELLPIRIPIFKGLSGYRVSLIHQENRDAFAARHAPVTIRRLLYAQGHDWVDTKILRLNGLNVIEAARYDNIFSMLQRRRVDAVPRNVLEITDEASLLTAQQLVIEQNWLIYYPSASYFFVNSDNQQLAIDIEQGLQKMLADGSFEQLFQQFFSRQLAELKLEQRQIIKLDNPLLPAQTPLQDPRLWYYPAK</sequence>
<comment type="caution">
    <text evidence="1">The sequence shown here is derived from an EMBL/GenBank/DDBJ whole genome shotgun (WGS) entry which is preliminary data.</text>
</comment>
<protein>
    <submittedName>
        <fullName evidence="1">Uncharacterized protein</fullName>
    </submittedName>
</protein>
<dbReference type="EMBL" id="LAHO01000018">
    <property type="protein sequence ID" value="KKO44249.1"/>
    <property type="molecule type" value="Genomic_DNA"/>
</dbReference>
<dbReference type="SUPFAM" id="SSF53850">
    <property type="entry name" value="Periplasmic binding protein-like II"/>
    <property type="match status" value="1"/>
</dbReference>
<dbReference type="PATRIC" id="fig|336831.14.peg.2095"/>
<organism evidence="1 2">
    <name type="scientific">Arsukibacterium ikkense</name>
    <dbReference type="NCBI Taxonomy" id="336831"/>
    <lineage>
        <taxon>Bacteria</taxon>
        <taxon>Pseudomonadati</taxon>
        <taxon>Pseudomonadota</taxon>
        <taxon>Gammaproteobacteria</taxon>
        <taxon>Chromatiales</taxon>
        <taxon>Chromatiaceae</taxon>
        <taxon>Arsukibacterium</taxon>
    </lineage>
</organism>
<dbReference type="STRING" id="336831.WG68_16565"/>
<dbReference type="Gene3D" id="3.40.190.10">
    <property type="entry name" value="Periplasmic binding protein-like II"/>
    <property type="match status" value="1"/>
</dbReference>
<keyword evidence="2" id="KW-1185">Reference proteome</keyword>
<dbReference type="AlphaFoldDB" id="A0A0M2V1L8"/>
<accession>A0A0M2V1L8</accession>
<gene>
    <name evidence="1" type="ORF">WG68_16565</name>
</gene>
<evidence type="ECO:0000313" key="1">
    <source>
        <dbReference type="EMBL" id="KKO44249.1"/>
    </source>
</evidence>
<proteinExistence type="predicted"/>